<keyword evidence="5 19" id="KW-0378">Hydrolase</keyword>
<evidence type="ECO:0000256" key="13">
    <source>
        <dbReference type="ARBA" id="ARBA00037126"/>
    </source>
</evidence>
<evidence type="ECO:0000256" key="15">
    <source>
        <dbReference type="ARBA" id="ARBA00041260"/>
    </source>
</evidence>
<feature type="region of interest" description="Disordered" evidence="16">
    <location>
        <begin position="167"/>
        <end position="197"/>
    </location>
</feature>
<protein>
    <recommendedName>
        <fullName evidence="14">glucan 1,3-beta-glucosidase</fullName>
        <ecNumber evidence="14">3.2.1.58</ecNumber>
    </recommendedName>
    <alternativeName>
        <fullName evidence="15">Exo-1,3-beta-glucanase D</fullName>
    </alternativeName>
</protein>
<dbReference type="GO" id="GO:0005886">
    <property type="term" value="C:plasma membrane"/>
    <property type="evidence" value="ECO:0007669"/>
    <property type="project" value="UniProtKB-SubCell"/>
</dbReference>
<organism evidence="19 20">
    <name type="scientific">Tulasnella calospora MUT 4182</name>
    <dbReference type="NCBI Taxonomy" id="1051891"/>
    <lineage>
        <taxon>Eukaryota</taxon>
        <taxon>Fungi</taxon>
        <taxon>Dikarya</taxon>
        <taxon>Basidiomycota</taxon>
        <taxon>Agaricomycotina</taxon>
        <taxon>Agaricomycetes</taxon>
        <taxon>Cantharellales</taxon>
        <taxon>Tulasnellaceae</taxon>
        <taxon>Tulasnella</taxon>
    </lineage>
</organism>
<evidence type="ECO:0000256" key="16">
    <source>
        <dbReference type="SAM" id="MobiDB-lite"/>
    </source>
</evidence>
<dbReference type="InterPro" id="IPR017853">
    <property type="entry name" value="GH"/>
</dbReference>
<keyword evidence="20" id="KW-1185">Reference proteome</keyword>
<gene>
    <name evidence="19" type="ORF">M407DRAFT_70967</name>
</gene>
<accession>A0A0C3QMP6</accession>
<evidence type="ECO:0000256" key="6">
    <source>
        <dbReference type="ARBA" id="ARBA00022968"/>
    </source>
</evidence>
<dbReference type="Gene3D" id="3.20.20.80">
    <property type="entry name" value="Glycosidases"/>
    <property type="match status" value="1"/>
</dbReference>
<keyword evidence="4 17" id="KW-0812">Transmembrane</keyword>
<evidence type="ECO:0000313" key="20">
    <source>
        <dbReference type="Proteomes" id="UP000054248"/>
    </source>
</evidence>
<feature type="domain" description="Glycoside hydrolase family 5" evidence="18">
    <location>
        <begin position="300"/>
        <end position="525"/>
    </location>
</feature>
<keyword evidence="11" id="KW-0961">Cell wall biogenesis/degradation</keyword>
<comment type="similarity">
    <text evidence="2">Belongs to the glycosyl hydrolase 5 (cellulase A) family.</text>
</comment>
<dbReference type="FunFam" id="3.20.20.80:FF:000033">
    <property type="entry name" value="Glucan 1,3-beta-glucosidase A"/>
    <property type="match status" value="1"/>
</dbReference>
<comment type="subcellular location">
    <subcellularLocation>
        <location evidence="1">Cell membrane</location>
        <topology evidence="1">Single-pass type II membrane protein</topology>
    </subcellularLocation>
</comment>
<feature type="region of interest" description="Disordered" evidence="16">
    <location>
        <begin position="69"/>
        <end position="127"/>
    </location>
</feature>
<evidence type="ECO:0000256" key="9">
    <source>
        <dbReference type="ARBA" id="ARBA00023180"/>
    </source>
</evidence>
<comment type="function">
    <text evidence="13">Glucosidase involved in the degradation of cellulosic biomass. Active on lichenan.</text>
</comment>
<evidence type="ECO:0000256" key="11">
    <source>
        <dbReference type="ARBA" id="ARBA00023316"/>
    </source>
</evidence>
<evidence type="ECO:0000256" key="8">
    <source>
        <dbReference type="ARBA" id="ARBA00023136"/>
    </source>
</evidence>
<evidence type="ECO:0000259" key="18">
    <source>
        <dbReference type="Pfam" id="PF00150"/>
    </source>
</evidence>
<dbReference type="HOGENOM" id="CLU_004624_6_1_1"/>
<keyword evidence="9" id="KW-0325">Glycoprotein</keyword>
<reference evidence="19 20" key="1">
    <citation type="submission" date="2014-04" db="EMBL/GenBank/DDBJ databases">
        <authorList>
            <consortium name="DOE Joint Genome Institute"/>
            <person name="Kuo A."/>
            <person name="Girlanda M."/>
            <person name="Perotto S."/>
            <person name="Kohler A."/>
            <person name="Nagy L.G."/>
            <person name="Floudas D."/>
            <person name="Copeland A."/>
            <person name="Barry K.W."/>
            <person name="Cichocki N."/>
            <person name="Veneault-Fourrey C."/>
            <person name="LaButti K."/>
            <person name="Lindquist E.A."/>
            <person name="Lipzen A."/>
            <person name="Lundell T."/>
            <person name="Morin E."/>
            <person name="Murat C."/>
            <person name="Sun H."/>
            <person name="Tunlid A."/>
            <person name="Henrissat B."/>
            <person name="Grigoriev I.V."/>
            <person name="Hibbett D.S."/>
            <person name="Martin F."/>
            <person name="Nordberg H.P."/>
            <person name="Cantor M.N."/>
            <person name="Hua S.X."/>
        </authorList>
    </citation>
    <scope>NUCLEOTIDE SEQUENCE [LARGE SCALE GENOMIC DNA]</scope>
    <source>
        <strain evidence="19 20">MUT 4182</strain>
    </source>
</reference>
<keyword evidence="8 17" id="KW-0472">Membrane</keyword>
<dbReference type="STRING" id="1051891.A0A0C3QMP6"/>
<feature type="compositionally biased region" description="Low complexity" evidence="16">
    <location>
        <begin position="69"/>
        <end position="83"/>
    </location>
</feature>
<evidence type="ECO:0000256" key="10">
    <source>
        <dbReference type="ARBA" id="ARBA00023295"/>
    </source>
</evidence>
<dbReference type="EC" id="3.2.1.58" evidence="14"/>
<dbReference type="Proteomes" id="UP000054248">
    <property type="component" value="Unassembled WGS sequence"/>
</dbReference>
<dbReference type="PANTHER" id="PTHR31297:SF34">
    <property type="entry name" value="GLUCAN 1,3-BETA-GLUCOSIDASE 2"/>
    <property type="match status" value="1"/>
</dbReference>
<dbReference type="SUPFAM" id="SSF51445">
    <property type="entry name" value="(Trans)glycosidases"/>
    <property type="match status" value="1"/>
</dbReference>
<evidence type="ECO:0000256" key="17">
    <source>
        <dbReference type="SAM" id="Phobius"/>
    </source>
</evidence>
<proteinExistence type="inferred from homology"/>
<sequence length="789" mass="84982">MSQLPPGASQPRFLAPRFQGQGANEPGFRDSYASSQVSLNAPSYQTADYESVHGLNFNQQHRPTTSLTSAAAAGGLGSPLLPTERYHDDPYSHPNESAGAIPLSPVGTGQGYREYPEKRDQYTSPRQQSKRRGWLILGIIILVLLIIAAVGIPVYIFIIKPRLNSTSEGAKTDNGSHTGTSNTGTNGSNDSNDDVVVTGSDGSTVTFGNGTTFTYKNPFGGYWYYDPKDPFNNGAKAQSYTPALNETWDWNNDRVYGVNLGGWLNTEPFISPALYEKYYPDAVDEFTLSQQMAADTAGGGLKQLEDHYATFITEEDFAAIAAAGLNWVRIPIAFWAIETWDGEPFLEGVSWKYFLKGVQWARKYGIRINLDFHAVPGSQNGWNHSGRLGDPNFLHGVMGLANADRTLDYIRTFIQFISQPEYKDVIPMFGVVNEPFTPTIGAYPMNSFYIQVHDLVRDITGRGAGNGPMLSLHEGFQGTAYWAGAFPGADRFALDLHPYFAFGGQTNDALETQALRACTTWVPNTNGTFSKFGFTAAGEFSNAINDCGQYVNGVGLGTRYEGTFDGVTAVTGDCKTWTDYESWTQDTKDGVKLFAMASMDALVHWFFWTWKIGPTLATGKVAAPFWSYSLGLQEGWMPTDPRSAAGVCASLGVASTPAGPLPATATGGPGAGTISAAFRASYSAWPVTSLADVANAAVLPTYTATGTLKTLPGLTITTPGSTATFDAGSGWFNPGATPLGAHQPIPGCNYPNEYSAQVDQVPIPTAACAAAKRKRSEEPAAPQITAFRP</sequence>
<dbReference type="InterPro" id="IPR001547">
    <property type="entry name" value="Glyco_hydro_5"/>
</dbReference>
<name>A0A0C3QMP6_9AGAM</name>
<dbReference type="OrthoDB" id="62120at2759"/>
<evidence type="ECO:0000256" key="7">
    <source>
        <dbReference type="ARBA" id="ARBA00022989"/>
    </source>
</evidence>
<dbReference type="PANTHER" id="PTHR31297">
    <property type="entry name" value="GLUCAN ENDO-1,6-BETA-GLUCOSIDASE B"/>
    <property type="match status" value="1"/>
</dbReference>
<keyword evidence="7 17" id="KW-1133">Transmembrane helix</keyword>
<evidence type="ECO:0000313" key="19">
    <source>
        <dbReference type="EMBL" id="KIO29181.1"/>
    </source>
</evidence>
<evidence type="ECO:0000256" key="12">
    <source>
        <dbReference type="ARBA" id="ARBA00036824"/>
    </source>
</evidence>
<keyword evidence="3" id="KW-1003">Cell membrane</keyword>
<dbReference type="EMBL" id="KN822986">
    <property type="protein sequence ID" value="KIO29181.1"/>
    <property type="molecule type" value="Genomic_DNA"/>
</dbReference>
<evidence type="ECO:0000256" key="3">
    <source>
        <dbReference type="ARBA" id="ARBA00022475"/>
    </source>
</evidence>
<feature type="transmembrane region" description="Helical" evidence="17">
    <location>
        <begin position="134"/>
        <end position="158"/>
    </location>
</feature>
<dbReference type="GO" id="GO:0009986">
    <property type="term" value="C:cell surface"/>
    <property type="evidence" value="ECO:0007669"/>
    <property type="project" value="TreeGrafter"/>
</dbReference>
<feature type="compositionally biased region" description="Low complexity" evidence="16">
    <location>
        <begin position="172"/>
        <end position="197"/>
    </location>
</feature>
<reference evidence="20" key="2">
    <citation type="submission" date="2015-01" db="EMBL/GenBank/DDBJ databases">
        <title>Evolutionary Origins and Diversification of the Mycorrhizal Mutualists.</title>
        <authorList>
            <consortium name="DOE Joint Genome Institute"/>
            <consortium name="Mycorrhizal Genomics Consortium"/>
            <person name="Kohler A."/>
            <person name="Kuo A."/>
            <person name="Nagy L.G."/>
            <person name="Floudas D."/>
            <person name="Copeland A."/>
            <person name="Barry K.W."/>
            <person name="Cichocki N."/>
            <person name="Veneault-Fourrey C."/>
            <person name="LaButti K."/>
            <person name="Lindquist E.A."/>
            <person name="Lipzen A."/>
            <person name="Lundell T."/>
            <person name="Morin E."/>
            <person name="Murat C."/>
            <person name="Riley R."/>
            <person name="Ohm R."/>
            <person name="Sun H."/>
            <person name="Tunlid A."/>
            <person name="Henrissat B."/>
            <person name="Grigoriev I.V."/>
            <person name="Hibbett D.S."/>
            <person name="Martin F."/>
        </authorList>
    </citation>
    <scope>NUCLEOTIDE SEQUENCE [LARGE SCALE GENOMIC DNA]</scope>
    <source>
        <strain evidence="20">MUT 4182</strain>
    </source>
</reference>
<evidence type="ECO:0000256" key="4">
    <source>
        <dbReference type="ARBA" id="ARBA00022692"/>
    </source>
</evidence>
<keyword evidence="6" id="KW-0735">Signal-anchor</keyword>
<dbReference type="AlphaFoldDB" id="A0A0C3QMP6"/>
<evidence type="ECO:0000256" key="2">
    <source>
        <dbReference type="ARBA" id="ARBA00005641"/>
    </source>
</evidence>
<dbReference type="GO" id="GO:0004338">
    <property type="term" value="F:glucan exo-1,3-beta-glucosidase activity"/>
    <property type="evidence" value="ECO:0007669"/>
    <property type="project" value="UniProtKB-EC"/>
</dbReference>
<feature type="region of interest" description="Disordered" evidence="16">
    <location>
        <begin position="1"/>
        <end position="31"/>
    </location>
</feature>
<evidence type="ECO:0000256" key="1">
    <source>
        <dbReference type="ARBA" id="ARBA00004401"/>
    </source>
</evidence>
<dbReference type="InterPro" id="IPR050386">
    <property type="entry name" value="Glycosyl_hydrolase_5"/>
</dbReference>
<evidence type="ECO:0000256" key="14">
    <source>
        <dbReference type="ARBA" id="ARBA00038929"/>
    </source>
</evidence>
<dbReference type="GO" id="GO:0005576">
    <property type="term" value="C:extracellular region"/>
    <property type="evidence" value="ECO:0007669"/>
    <property type="project" value="TreeGrafter"/>
</dbReference>
<comment type="catalytic activity">
    <reaction evidence="12">
        <text>Successive hydrolysis of beta-D-glucose units from the non-reducing ends of (1-&gt;3)-beta-D-glucans, releasing alpha-glucose.</text>
        <dbReference type="EC" id="3.2.1.58"/>
    </reaction>
</comment>
<dbReference type="GO" id="GO:0071555">
    <property type="term" value="P:cell wall organization"/>
    <property type="evidence" value="ECO:0007669"/>
    <property type="project" value="UniProtKB-KW"/>
</dbReference>
<evidence type="ECO:0000256" key="5">
    <source>
        <dbReference type="ARBA" id="ARBA00022801"/>
    </source>
</evidence>
<dbReference type="GO" id="GO:0009251">
    <property type="term" value="P:glucan catabolic process"/>
    <property type="evidence" value="ECO:0007669"/>
    <property type="project" value="TreeGrafter"/>
</dbReference>
<keyword evidence="10" id="KW-0326">Glycosidase</keyword>
<dbReference type="Pfam" id="PF00150">
    <property type="entry name" value="Cellulase"/>
    <property type="match status" value="1"/>
</dbReference>